<dbReference type="RefSeq" id="WP_167193047.1">
    <property type="nucleotide sequence ID" value="NZ_JAAORB010000003.1"/>
</dbReference>
<feature type="signal peptide" evidence="1">
    <location>
        <begin position="1"/>
        <end position="23"/>
    </location>
</feature>
<reference evidence="2" key="1">
    <citation type="submission" date="2020-03" db="EMBL/GenBank/DDBJ databases">
        <title>Roseovarius gahaiensis sp. nov., isolated from Gahai Saline Lake, China.</title>
        <authorList>
            <person name="Sun X."/>
        </authorList>
    </citation>
    <scope>NUCLEOTIDE SEQUENCE</scope>
    <source>
        <strain evidence="2">GH877</strain>
    </source>
</reference>
<proteinExistence type="predicted"/>
<evidence type="ECO:0000313" key="3">
    <source>
        <dbReference type="Proteomes" id="UP000639775"/>
    </source>
</evidence>
<dbReference type="Gene3D" id="3.40.50.410">
    <property type="entry name" value="von Willebrand factor, type A domain"/>
    <property type="match status" value="1"/>
</dbReference>
<accession>A0A967BC39</accession>
<evidence type="ECO:0000313" key="2">
    <source>
        <dbReference type="EMBL" id="NHQ73326.1"/>
    </source>
</evidence>
<dbReference type="Pfam" id="PF06707">
    <property type="entry name" value="DUF1194"/>
    <property type="match status" value="1"/>
</dbReference>
<gene>
    <name evidence="2" type="ORF">HAT86_02455</name>
</gene>
<dbReference type="EMBL" id="JAAORB010000003">
    <property type="protein sequence ID" value="NHQ73326.1"/>
    <property type="molecule type" value="Genomic_DNA"/>
</dbReference>
<dbReference type="Proteomes" id="UP000639775">
    <property type="component" value="Unassembled WGS sequence"/>
</dbReference>
<feature type="chain" id="PRO_5036940006" evidence="1">
    <location>
        <begin position="24"/>
        <end position="244"/>
    </location>
</feature>
<keyword evidence="1" id="KW-0732">Signal</keyword>
<organism evidence="2 3">
    <name type="scientific">Roseovarius gahaiensis</name>
    <dbReference type="NCBI Taxonomy" id="2716691"/>
    <lineage>
        <taxon>Bacteria</taxon>
        <taxon>Pseudomonadati</taxon>
        <taxon>Pseudomonadota</taxon>
        <taxon>Alphaproteobacteria</taxon>
        <taxon>Rhodobacterales</taxon>
        <taxon>Roseobacteraceae</taxon>
        <taxon>Roseovarius</taxon>
    </lineage>
</organism>
<name>A0A967BC39_9RHOB</name>
<dbReference type="InterPro" id="IPR036465">
    <property type="entry name" value="vWFA_dom_sf"/>
</dbReference>
<dbReference type="SUPFAM" id="SSF53300">
    <property type="entry name" value="vWA-like"/>
    <property type="match status" value="1"/>
</dbReference>
<sequence>MTGRGLIALIAFALGLSVSAAQAQCRQALALGVDVSGSVDGREYRLQLDGVASALRDPDVRRAFLAMPQVPVRLLVYEWAGQGQQRILAGWQAIENADDLDRIAQRLETTTSLYDDPATAIGTAMLHGAELLARQPDCWQKTLDISGDGPANRGPHPRDIADADLGDITINALVIGPNSRANTTKDLSNVKTLEAYFQAHVIRGRGAFVETAQDFDDVARAMRRKLLREVASPALSDAGRAAGR</sequence>
<dbReference type="AlphaFoldDB" id="A0A967BC39"/>
<keyword evidence="3" id="KW-1185">Reference proteome</keyword>
<dbReference type="InterPro" id="IPR010607">
    <property type="entry name" value="DUF1194"/>
</dbReference>
<protein>
    <submittedName>
        <fullName evidence="2">DUF1194 domain-containing protein</fullName>
    </submittedName>
</protein>
<evidence type="ECO:0000256" key="1">
    <source>
        <dbReference type="SAM" id="SignalP"/>
    </source>
</evidence>
<comment type="caution">
    <text evidence="2">The sequence shown here is derived from an EMBL/GenBank/DDBJ whole genome shotgun (WGS) entry which is preliminary data.</text>
</comment>